<dbReference type="EMBL" id="CP118739">
    <property type="protein sequence ID" value="WEA57398.1"/>
    <property type="molecule type" value="Genomic_DNA"/>
</dbReference>
<proteinExistence type="predicted"/>
<protein>
    <submittedName>
        <fullName evidence="1">DUF5677 domain-containing protein</fullName>
    </submittedName>
</protein>
<dbReference type="Pfam" id="PF18928">
    <property type="entry name" value="DUF5677"/>
    <property type="match status" value="1"/>
</dbReference>
<accession>A0ABD7X6N1</accession>
<evidence type="ECO:0000313" key="2">
    <source>
        <dbReference type="Proteomes" id="UP001214131"/>
    </source>
</evidence>
<name>A0ABD7X6N1_PEDPE</name>
<dbReference type="InterPro" id="IPR043733">
    <property type="entry name" value="DUF5677"/>
</dbReference>
<organism evidence="1 2">
    <name type="scientific">Pediococcus pentosaceus</name>
    <dbReference type="NCBI Taxonomy" id="1255"/>
    <lineage>
        <taxon>Bacteria</taxon>
        <taxon>Bacillati</taxon>
        <taxon>Bacillota</taxon>
        <taxon>Bacilli</taxon>
        <taxon>Lactobacillales</taxon>
        <taxon>Lactobacillaceae</taxon>
        <taxon>Pediococcus</taxon>
    </lineage>
</organism>
<evidence type="ECO:0000313" key="1">
    <source>
        <dbReference type="EMBL" id="WEA57398.1"/>
    </source>
</evidence>
<dbReference type="RefSeq" id="WP_275000613.1">
    <property type="nucleotide sequence ID" value="NZ_CP118739.1"/>
</dbReference>
<dbReference type="Proteomes" id="UP001214131">
    <property type="component" value="Chromosome"/>
</dbReference>
<sequence length="126" mass="14705">MYFDAQINDGKKIINSISEKLYNKSPRIGKENVAIISLFRDLLSKAESMDLLICEHKESEMNILLRSFVEEYLYIKFILEKDSVKRGNAYYFSNKVTGLKKVRVYLENANDVETATRLRNSIEKEL</sequence>
<reference evidence="1 2" key="1">
    <citation type="submission" date="2023-02" db="EMBL/GenBank/DDBJ databases">
        <title>Comparative genomics and fermentation flavor characterization of five lactic acid bacteria reveal flavor biosynthesis metabolic pathways in fermented muskmelon puree.</title>
        <authorList>
            <person name="Yuan L."/>
            <person name="Li M."/>
            <person name="Xu X."/>
            <person name="Lao F."/>
            <person name="Wu J."/>
        </authorList>
    </citation>
    <scope>NUCLEOTIDE SEQUENCE [LARGE SCALE GENOMIC DNA]</scope>
    <source>
        <strain evidence="1 2">Ca-4</strain>
    </source>
</reference>
<gene>
    <name evidence="1" type="ORF">PWB86_00500</name>
</gene>
<dbReference type="AlphaFoldDB" id="A0ABD7X6N1"/>